<feature type="transmembrane region" description="Helical" evidence="9">
    <location>
        <begin position="234"/>
        <end position="254"/>
    </location>
</feature>
<dbReference type="SUPFAM" id="SSF55781">
    <property type="entry name" value="GAF domain-like"/>
    <property type="match status" value="1"/>
</dbReference>
<keyword evidence="12" id="KW-1185">Reference proteome</keyword>
<dbReference type="AlphaFoldDB" id="A0A2T8F8F6"/>
<dbReference type="GO" id="GO:0005524">
    <property type="term" value="F:ATP binding"/>
    <property type="evidence" value="ECO:0007669"/>
    <property type="project" value="UniProtKB-KW"/>
</dbReference>
<evidence type="ECO:0000256" key="2">
    <source>
        <dbReference type="ARBA" id="ARBA00012438"/>
    </source>
</evidence>
<dbReference type="EC" id="2.7.13.3" evidence="2"/>
<keyword evidence="9" id="KW-0472">Membrane</keyword>
<accession>A0A2T8F8F6</accession>
<keyword evidence="7" id="KW-0067">ATP-binding</keyword>
<comment type="caution">
    <text evidence="11">The sequence shown here is derived from an EMBL/GenBank/DDBJ whole genome shotgun (WGS) entry which is preliminary data.</text>
</comment>
<proteinExistence type="predicted"/>
<dbReference type="InterPro" id="IPR036890">
    <property type="entry name" value="HATPase_C_sf"/>
</dbReference>
<evidence type="ECO:0000313" key="11">
    <source>
        <dbReference type="EMBL" id="PVG81973.1"/>
    </source>
</evidence>
<keyword evidence="6 11" id="KW-0418">Kinase</keyword>
<evidence type="ECO:0000256" key="1">
    <source>
        <dbReference type="ARBA" id="ARBA00000085"/>
    </source>
</evidence>
<dbReference type="CDD" id="cd16917">
    <property type="entry name" value="HATPase_UhpB-NarQ-NarX-like"/>
    <property type="match status" value="1"/>
</dbReference>
<dbReference type="GO" id="GO:0000155">
    <property type="term" value="F:phosphorelay sensor kinase activity"/>
    <property type="evidence" value="ECO:0007669"/>
    <property type="project" value="InterPro"/>
</dbReference>
<dbReference type="OrthoDB" id="227596at2"/>
<dbReference type="RefSeq" id="WP_116573041.1">
    <property type="nucleotide sequence ID" value="NZ_QDGZ01000006.1"/>
</dbReference>
<keyword evidence="5" id="KW-0547">Nucleotide-binding</keyword>
<feature type="transmembrane region" description="Helical" evidence="9">
    <location>
        <begin position="12"/>
        <end position="32"/>
    </location>
</feature>
<evidence type="ECO:0000256" key="3">
    <source>
        <dbReference type="ARBA" id="ARBA00022553"/>
    </source>
</evidence>
<feature type="transmembrane region" description="Helical" evidence="9">
    <location>
        <begin position="290"/>
        <end position="313"/>
    </location>
</feature>
<dbReference type="EMBL" id="QDGZ01000006">
    <property type="protein sequence ID" value="PVG81973.1"/>
    <property type="molecule type" value="Genomic_DNA"/>
</dbReference>
<keyword evidence="9" id="KW-0812">Transmembrane</keyword>
<evidence type="ECO:0000256" key="4">
    <source>
        <dbReference type="ARBA" id="ARBA00022679"/>
    </source>
</evidence>
<evidence type="ECO:0000313" key="12">
    <source>
        <dbReference type="Proteomes" id="UP000246018"/>
    </source>
</evidence>
<evidence type="ECO:0000256" key="7">
    <source>
        <dbReference type="ARBA" id="ARBA00022840"/>
    </source>
</evidence>
<dbReference type="InterPro" id="IPR050482">
    <property type="entry name" value="Sensor_HK_TwoCompSys"/>
</dbReference>
<sequence length="683" mass="72495">MLRDQFTRPAAARWAGAGFVVVTGALFVATVLLDVATDPAGTGARLAPGWGWSYALLGPILGVLATVILVRDPRQGFGWGLAWLGCFWSLDGVAQSWVRYAVRADEALAGVNLALWFLNRVGAFLPATVALLLLLFPTGRFLPGGWRIASWVATVSMALGGLLVVLAPARNLPEVALPPGVDLDAGALPLSDAVADAALPLMIAASVAGLLLAMTTVLVRHRRSRGLERDRMRWLLWSVLAMAVLIAASFGAELRTLQDLAVFLIMALPAVAMTIAIVDPTLVSIEDLLLRTLVYGGLSVLVVGVDLAGLALLTELLGDRLDDRQVVLTVVLLSALVYAPLRRRVARWVRRLMLGERADRYDAVAGLASTLETTDEGGEQLAAVARAVADAFRVGFVSVEVDRGSGGTLAATYGEHPAEARSLPITYRGERVGRLVLPARGLRSRLSPRDERLLGDLVRQAATAARTSRLAEELQASRERLVVAREEERRRIRRDLHDGLGPALGGVVFQLESARLLVERDPARAQEQLAATTTLVHDVVADVRRLVHDLRPPALDDRGLAGALAQQAERVSASGPATAVCAGDLGTLPAAVEVAAYRIASEALANVARHADARRCDIHLAVDRGALVVTVRDDGRGIADDAEAGIGLVSLRERAAELGGHAEVTCPSSGGTLVTAVLPLERP</sequence>
<dbReference type="SUPFAM" id="SSF55874">
    <property type="entry name" value="ATPase domain of HSP90 chaperone/DNA topoisomerase II/histidine kinase"/>
    <property type="match status" value="1"/>
</dbReference>
<evidence type="ECO:0000256" key="5">
    <source>
        <dbReference type="ARBA" id="ARBA00022741"/>
    </source>
</evidence>
<keyword evidence="3" id="KW-0597">Phosphoprotein</keyword>
<dbReference type="GO" id="GO:0046983">
    <property type="term" value="F:protein dimerization activity"/>
    <property type="evidence" value="ECO:0007669"/>
    <property type="project" value="InterPro"/>
</dbReference>
<feature type="transmembrane region" description="Helical" evidence="9">
    <location>
        <begin position="117"/>
        <end position="136"/>
    </location>
</feature>
<feature type="transmembrane region" description="Helical" evidence="9">
    <location>
        <begin position="77"/>
        <end position="97"/>
    </location>
</feature>
<protein>
    <recommendedName>
        <fullName evidence="2">histidine kinase</fullName>
        <ecNumber evidence="2">2.7.13.3</ecNumber>
    </recommendedName>
</protein>
<name>A0A2T8F8F6_9ACTN</name>
<dbReference type="InterPro" id="IPR003594">
    <property type="entry name" value="HATPase_dom"/>
</dbReference>
<keyword evidence="8" id="KW-0902">Two-component regulatory system</keyword>
<dbReference type="SMART" id="SM00387">
    <property type="entry name" value="HATPase_c"/>
    <property type="match status" value="1"/>
</dbReference>
<dbReference type="GO" id="GO:0016020">
    <property type="term" value="C:membrane"/>
    <property type="evidence" value="ECO:0007669"/>
    <property type="project" value="InterPro"/>
</dbReference>
<feature type="domain" description="Histidine kinase/HSP90-like ATPase" evidence="10">
    <location>
        <begin position="591"/>
        <end position="682"/>
    </location>
</feature>
<organism evidence="11 12">
    <name type="scientific">Nocardioides gansuensis</name>
    <dbReference type="NCBI Taxonomy" id="2138300"/>
    <lineage>
        <taxon>Bacteria</taxon>
        <taxon>Bacillati</taxon>
        <taxon>Actinomycetota</taxon>
        <taxon>Actinomycetes</taxon>
        <taxon>Propionibacteriales</taxon>
        <taxon>Nocardioidaceae</taxon>
        <taxon>Nocardioides</taxon>
    </lineage>
</organism>
<gene>
    <name evidence="11" type="ORF">DDE18_14845</name>
</gene>
<feature type="transmembrane region" description="Helical" evidence="9">
    <location>
        <begin position="260"/>
        <end position="278"/>
    </location>
</feature>
<dbReference type="Proteomes" id="UP000246018">
    <property type="component" value="Unassembled WGS sequence"/>
</dbReference>
<keyword evidence="9" id="KW-1133">Transmembrane helix</keyword>
<evidence type="ECO:0000259" key="10">
    <source>
        <dbReference type="SMART" id="SM00387"/>
    </source>
</evidence>
<dbReference type="Gene3D" id="3.30.565.10">
    <property type="entry name" value="Histidine kinase-like ATPase, C-terminal domain"/>
    <property type="match status" value="1"/>
</dbReference>
<dbReference type="Pfam" id="PF02518">
    <property type="entry name" value="HATPase_c"/>
    <property type="match status" value="1"/>
</dbReference>
<dbReference type="Pfam" id="PF07730">
    <property type="entry name" value="HisKA_3"/>
    <property type="match status" value="1"/>
</dbReference>
<feature type="transmembrane region" description="Helical" evidence="9">
    <location>
        <begin position="197"/>
        <end position="219"/>
    </location>
</feature>
<comment type="catalytic activity">
    <reaction evidence="1">
        <text>ATP + protein L-histidine = ADP + protein N-phospho-L-histidine.</text>
        <dbReference type="EC" id="2.7.13.3"/>
    </reaction>
</comment>
<keyword evidence="4" id="KW-0808">Transferase</keyword>
<dbReference type="PANTHER" id="PTHR24421">
    <property type="entry name" value="NITRATE/NITRITE SENSOR PROTEIN NARX-RELATED"/>
    <property type="match status" value="1"/>
</dbReference>
<evidence type="ECO:0000256" key="6">
    <source>
        <dbReference type="ARBA" id="ARBA00022777"/>
    </source>
</evidence>
<reference evidence="11 12" key="1">
    <citation type="submission" date="2018-04" db="EMBL/GenBank/DDBJ databases">
        <title>Genome of Nocardioides gansuensis WSJ-1.</title>
        <authorList>
            <person name="Wu S."/>
            <person name="Wang G."/>
        </authorList>
    </citation>
    <scope>NUCLEOTIDE SEQUENCE [LARGE SCALE GENOMIC DNA]</scope>
    <source>
        <strain evidence="11 12">WSJ-1</strain>
    </source>
</reference>
<feature type="transmembrane region" description="Helical" evidence="9">
    <location>
        <begin position="148"/>
        <end position="169"/>
    </location>
</feature>
<dbReference type="Gene3D" id="1.20.5.1930">
    <property type="match status" value="1"/>
</dbReference>
<evidence type="ECO:0000256" key="9">
    <source>
        <dbReference type="SAM" id="Phobius"/>
    </source>
</evidence>
<evidence type="ECO:0000256" key="8">
    <source>
        <dbReference type="ARBA" id="ARBA00023012"/>
    </source>
</evidence>
<dbReference type="InterPro" id="IPR011712">
    <property type="entry name" value="Sig_transdc_His_kin_sub3_dim/P"/>
</dbReference>
<dbReference type="PANTHER" id="PTHR24421:SF10">
    <property type="entry name" value="NITRATE_NITRITE SENSOR PROTEIN NARQ"/>
    <property type="match status" value="1"/>
</dbReference>
<feature type="transmembrane region" description="Helical" evidence="9">
    <location>
        <begin position="52"/>
        <end position="70"/>
    </location>
</feature>
<feature type="transmembrane region" description="Helical" evidence="9">
    <location>
        <begin position="325"/>
        <end position="341"/>
    </location>
</feature>